<dbReference type="InterPro" id="IPR001537">
    <property type="entry name" value="SpoU_MeTrfase"/>
</dbReference>
<dbReference type="SUPFAM" id="SSF55315">
    <property type="entry name" value="L30e-like"/>
    <property type="match status" value="1"/>
</dbReference>
<organism evidence="7 8">
    <name type="scientific">Lacunisphaera limnophila</name>
    <dbReference type="NCBI Taxonomy" id="1838286"/>
    <lineage>
        <taxon>Bacteria</taxon>
        <taxon>Pseudomonadati</taxon>
        <taxon>Verrucomicrobiota</taxon>
        <taxon>Opitutia</taxon>
        <taxon>Opitutales</taxon>
        <taxon>Opitutaceae</taxon>
        <taxon>Lacunisphaera</taxon>
    </lineage>
</organism>
<feature type="domain" description="tRNA/rRNA methyltransferase SpoU type" evidence="5">
    <location>
        <begin position="149"/>
        <end position="283"/>
    </location>
</feature>
<feature type="region of interest" description="Disordered" evidence="4">
    <location>
        <begin position="80"/>
        <end position="102"/>
    </location>
</feature>
<name>A0A1D8AU57_9BACT</name>
<gene>
    <name evidence="7" type="ORF">Verru16b_01483</name>
</gene>
<reference evidence="7 8" key="1">
    <citation type="submission" date="2016-06" db="EMBL/GenBank/DDBJ databases">
        <title>Three novel species with peptidoglycan cell walls form the new genus Lacunisphaera gen. nov. in the family Opitutaceae of the verrucomicrobial subdivision 4.</title>
        <authorList>
            <person name="Rast P."/>
            <person name="Gloeckner I."/>
            <person name="Jogler M."/>
            <person name="Boedeker C."/>
            <person name="Jeske O."/>
            <person name="Wiegand S."/>
            <person name="Reinhardt R."/>
            <person name="Schumann P."/>
            <person name="Rohde M."/>
            <person name="Spring S."/>
            <person name="Gloeckner F.O."/>
            <person name="Jogler C."/>
        </authorList>
    </citation>
    <scope>NUCLEOTIDE SEQUENCE [LARGE SCALE GENOMIC DNA]</scope>
    <source>
        <strain evidence="7 8">IG16b</strain>
    </source>
</reference>
<dbReference type="GO" id="GO:0003723">
    <property type="term" value="F:RNA binding"/>
    <property type="evidence" value="ECO:0007669"/>
    <property type="project" value="InterPro"/>
</dbReference>
<feature type="domain" description="MRM3-like substrate binding" evidence="6">
    <location>
        <begin position="34"/>
        <end position="131"/>
    </location>
</feature>
<evidence type="ECO:0000259" key="6">
    <source>
        <dbReference type="Pfam" id="PF22435"/>
    </source>
</evidence>
<dbReference type="AlphaFoldDB" id="A0A1D8AU57"/>
<dbReference type="Pfam" id="PF00588">
    <property type="entry name" value="SpoU_methylase"/>
    <property type="match status" value="1"/>
</dbReference>
<dbReference type="Gene3D" id="3.40.1280.10">
    <property type="match status" value="1"/>
</dbReference>
<dbReference type="Gene3D" id="3.30.1330.30">
    <property type="match status" value="1"/>
</dbReference>
<dbReference type="PANTHER" id="PTHR43191">
    <property type="entry name" value="RRNA METHYLTRANSFERASE 3"/>
    <property type="match status" value="1"/>
</dbReference>
<keyword evidence="8" id="KW-1185">Reference proteome</keyword>
<keyword evidence="3 7" id="KW-0808">Transferase</keyword>
<dbReference type="KEGG" id="obg:Verru16b_01483"/>
<proteinExistence type="inferred from homology"/>
<dbReference type="InterPro" id="IPR029028">
    <property type="entry name" value="Alpha/beta_knot_MTases"/>
</dbReference>
<dbReference type="EMBL" id="CP016094">
    <property type="protein sequence ID" value="AOS44421.1"/>
    <property type="molecule type" value="Genomic_DNA"/>
</dbReference>
<keyword evidence="2 7" id="KW-0489">Methyltransferase</keyword>
<dbReference type="Proteomes" id="UP000095228">
    <property type="component" value="Chromosome"/>
</dbReference>
<dbReference type="InterPro" id="IPR029064">
    <property type="entry name" value="Ribosomal_eL30-like_sf"/>
</dbReference>
<evidence type="ECO:0000259" key="5">
    <source>
        <dbReference type="Pfam" id="PF00588"/>
    </source>
</evidence>
<dbReference type="PANTHER" id="PTHR43191:SF2">
    <property type="entry name" value="RRNA METHYLTRANSFERASE 3, MITOCHONDRIAL"/>
    <property type="match status" value="1"/>
</dbReference>
<dbReference type="Pfam" id="PF22435">
    <property type="entry name" value="MRM3-like_sub_bind"/>
    <property type="match status" value="1"/>
</dbReference>
<dbReference type="PATRIC" id="fig|1838286.3.peg.1498"/>
<dbReference type="InterPro" id="IPR053888">
    <property type="entry name" value="MRM3-like_sub_bind"/>
</dbReference>
<evidence type="ECO:0000256" key="1">
    <source>
        <dbReference type="ARBA" id="ARBA00007228"/>
    </source>
</evidence>
<dbReference type="SUPFAM" id="SSF75217">
    <property type="entry name" value="alpha/beta knot"/>
    <property type="match status" value="1"/>
</dbReference>
<comment type="similarity">
    <text evidence="1">Belongs to the class IV-like SAM-binding methyltransferase superfamily. RNA methyltransferase TrmH family.</text>
</comment>
<dbReference type="GO" id="GO:0008173">
    <property type="term" value="F:RNA methyltransferase activity"/>
    <property type="evidence" value="ECO:0007669"/>
    <property type="project" value="InterPro"/>
</dbReference>
<evidence type="ECO:0000256" key="4">
    <source>
        <dbReference type="SAM" id="MobiDB-lite"/>
    </source>
</evidence>
<dbReference type="InterPro" id="IPR051259">
    <property type="entry name" value="rRNA_Methyltransferase"/>
</dbReference>
<evidence type="ECO:0000313" key="7">
    <source>
        <dbReference type="EMBL" id="AOS44421.1"/>
    </source>
</evidence>
<evidence type="ECO:0000256" key="3">
    <source>
        <dbReference type="ARBA" id="ARBA00022679"/>
    </source>
</evidence>
<dbReference type="GO" id="GO:0032259">
    <property type="term" value="P:methylation"/>
    <property type="evidence" value="ECO:0007669"/>
    <property type="project" value="UniProtKB-KW"/>
</dbReference>
<evidence type="ECO:0000256" key="2">
    <source>
        <dbReference type="ARBA" id="ARBA00022603"/>
    </source>
</evidence>
<accession>A0A1D8AU57</accession>
<dbReference type="InterPro" id="IPR029026">
    <property type="entry name" value="tRNA_m1G_MTases_N"/>
</dbReference>
<protein>
    <submittedName>
        <fullName evidence="7">TrmH family tRNA/rRNA methyltransferase</fullName>
        <ecNumber evidence="7">2.1.1.-</ecNumber>
    </submittedName>
</protein>
<evidence type="ECO:0000313" key="8">
    <source>
        <dbReference type="Proteomes" id="UP000095228"/>
    </source>
</evidence>
<dbReference type="CDD" id="cd18109">
    <property type="entry name" value="SpoU-like_RNA-MTase"/>
    <property type="match status" value="1"/>
</dbReference>
<dbReference type="EC" id="2.1.1.-" evidence="7"/>
<dbReference type="GO" id="GO:0006396">
    <property type="term" value="P:RNA processing"/>
    <property type="evidence" value="ECO:0007669"/>
    <property type="project" value="InterPro"/>
</dbReference>
<dbReference type="STRING" id="1838286.Verru16b_01483"/>
<sequence>MPAPLLITQIPPAATVAKSHPPCLLAVMPLPKAEITRLRSLQEKKSRESLGLFVVEGEKVVGELLAAGFPFTELYATDAWTGGGGVPPPRKASAPDDASRGVRAPRLQATSITEAEMARLSHYPTPSTVLAVGTINRPPLAAGVLNRGLTLALDGIQDPGNVGTLLRLADWFAFDRVLLSPDSADLFSQKVINASMGSFARVTCHTAPLADALAGVTAPVLGCDLSGADVHSMQPRRDAIVVIGSEGRGISVAVRPLVTDFVTIPKYGGAESLNAATAAAIVCDNLRRVSPGGT</sequence>